<organism evidence="1 2">
    <name type="scientific">Euzebya pacifica</name>
    <dbReference type="NCBI Taxonomy" id="1608957"/>
    <lineage>
        <taxon>Bacteria</taxon>
        <taxon>Bacillati</taxon>
        <taxon>Actinomycetota</taxon>
        <taxon>Nitriliruptoria</taxon>
        <taxon>Euzebyales</taxon>
    </lineage>
</organism>
<name>A0A346Y5N5_9ACTN</name>
<dbReference type="KEGG" id="euz:DVS28_b0012"/>
<keyword evidence="2" id="KW-1185">Reference proteome</keyword>
<sequence>MTTMLGEVEVDGRGRVSLGRFGKTERTRYVVSEDDRGVLTLTPVHSLPVTDLPDWLARSMAQADRGQGGPRPEFTK</sequence>
<dbReference type="AlphaFoldDB" id="A0A346Y5N5"/>
<dbReference type="RefSeq" id="WP_114594405.1">
    <property type="nucleotide sequence ID" value="NZ_CP031166.1"/>
</dbReference>
<accession>A0A346Y5N5</accession>
<proteinExistence type="predicted"/>
<dbReference type="Proteomes" id="UP000264006">
    <property type="component" value="Plasmid pEDY32-46I"/>
</dbReference>
<reference evidence="1 2" key="1">
    <citation type="submission" date="2018-09" db="EMBL/GenBank/DDBJ databases">
        <title>Complete genome sequence of Euzebya sp. DY32-46 isolated from seawater of Pacific Ocean.</title>
        <authorList>
            <person name="Xu L."/>
            <person name="Wu Y.-H."/>
            <person name="Xu X.-W."/>
        </authorList>
    </citation>
    <scope>NUCLEOTIDE SEQUENCE [LARGE SCALE GENOMIC DNA]</scope>
    <source>
        <strain evidence="1 2">DY32-46</strain>
        <plasmid evidence="2">pedy32-46i</plasmid>
    </source>
</reference>
<evidence type="ECO:0000313" key="2">
    <source>
        <dbReference type="Proteomes" id="UP000264006"/>
    </source>
</evidence>
<evidence type="ECO:0000313" key="1">
    <source>
        <dbReference type="EMBL" id="AXV09782.1"/>
    </source>
</evidence>
<dbReference type="OrthoDB" id="3692448at2"/>
<gene>
    <name evidence="1" type="ORF">DVS28_b0012</name>
</gene>
<keyword evidence="1" id="KW-0614">Plasmid</keyword>
<geneLocation type="plasmid" evidence="2">
    <name>pedy32-46i</name>
</geneLocation>
<protein>
    <submittedName>
        <fullName evidence="1">Uncharacterized protein</fullName>
    </submittedName>
</protein>
<dbReference type="EMBL" id="CP031166">
    <property type="protein sequence ID" value="AXV09782.1"/>
    <property type="molecule type" value="Genomic_DNA"/>
</dbReference>